<dbReference type="Proteomes" id="UP001222932">
    <property type="component" value="Unassembled WGS sequence"/>
</dbReference>
<reference evidence="1" key="2">
    <citation type="submission" date="2023-06" db="EMBL/GenBank/DDBJ databases">
        <authorList>
            <person name="Kobayashi Y."/>
            <person name="Kayamori A."/>
            <person name="Aoki K."/>
            <person name="Shiwa Y."/>
            <person name="Fujita N."/>
            <person name="Sugita T."/>
            <person name="Iwasaki W."/>
            <person name="Tanaka N."/>
            <person name="Takashima M."/>
        </authorList>
    </citation>
    <scope>NUCLEOTIDE SEQUENCE</scope>
    <source>
        <strain evidence="1">HIS016</strain>
    </source>
</reference>
<organism evidence="1 2">
    <name type="scientific">Cutaneotrichosporon spelunceum</name>
    <dbReference type="NCBI Taxonomy" id="1672016"/>
    <lineage>
        <taxon>Eukaryota</taxon>
        <taxon>Fungi</taxon>
        <taxon>Dikarya</taxon>
        <taxon>Basidiomycota</taxon>
        <taxon>Agaricomycotina</taxon>
        <taxon>Tremellomycetes</taxon>
        <taxon>Trichosporonales</taxon>
        <taxon>Trichosporonaceae</taxon>
        <taxon>Cutaneotrichosporon</taxon>
    </lineage>
</organism>
<dbReference type="AlphaFoldDB" id="A0AAD3TU65"/>
<name>A0AAD3TU65_9TREE</name>
<dbReference type="EMBL" id="BTCM01000003">
    <property type="protein sequence ID" value="GMK56703.1"/>
    <property type="molecule type" value="Genomic_DNA"/>
</dbReference>
<proteinExistence type="predicted"/>
<evidence type="ECO:0000313" key="1">
    <source>
        <dbReference type="EMBL" id="GMK56703.1"/>
    </source>
</evidence>
<protein>
    <submittedName>
        <fullName evidence="1">Uncharacterized protein</fullName>
    </submittedName>
</protein>
<gene>
    <name evidence="1" type="ORF">CspeluHIS016_0305430</name>
</gene>
<keyword evidence="2" id="KW-1185">Reference proteome</keyword>
<accession>A0AAD3TU65</accession>
<comment type="caution">
    <text evidence="1">The sequence shown here is derived from an EMBL/GenBank/DDBJ whole genome shotgun (WGS) entry which is preliminary data.</text>
</comment>
<sequence length="113" mass="12192">MTVVAPVFDKSDSKTDKLYPYHLPFSEDWGEKKELLGNSTMMMAGGGMFMRNPLIIWTAAVLAVQSFVTQEPLRAPKDANSPLATLGMAVSGIIATTIPKMMLAPETQATTTA</sequence>
<reference evidence="1" key="1">
    <citation type="journal article" date="2023" name="BMC Genomics">
        <title>Chromosome-level genome assemblies of Cutaneotrichosporon spp. (Trichosporonales, Basidiomycota) reveal imbalanced evolution between nucleotide sequences and chromosome synteny.</title>
        <authorList>
            <person name="Kobayashi Y."/>
            <person name="Kayamori A."/>
            <person name="Aoki K."/>
            <person name="Shiwa Y."/>
            <person name="Matsutani M."/>
            <person name="Fujita N."/>
            <person name="Sugita T."/>
            <person name="Iwasaki W."/>
            <person name="Tanaka N."/>
            <person name="Takashima M."/>
        </authorList>
    </citation>
    <scope>NUCLEOTIDE SEQUENCE</scope>
    <source>
        <strain evidence="1">HIS016</strain>
    </source>
</reference>
<evidence type="ECO:0000313" key="2">
    <source>
        <dbReference type="Proteomes" id="UP001222932"/>
    </source>
</evidence>